<comment type="caution">
    <text evidence="1">The sequence shown here is derived from an EMBL/GenBank/DDBJ whole genome shotgun (WGS) entry which is preliminary data.</text>
</comment>
<keyword evidence="2" id="KW-1185">Reference proteome</keyword>
<dbReference type="AlphaFoldDB" id="A0A9D4RKN8"/>
<protein>
    <submittedName>
        <fullName evidence="1">Uncharacterized protein</fullName>
    </submittedName>
</protein>
<organism evidence="1 2">
    <name type="scientific">Dreissena polymorpha</name>
    <name type="common">Zebra mussel</name>
    <name type="synonym">Mytilus polymorpha</name>
    <dbReference type="NCBI Taxonomy" id="45954"/>
    <lineage>
        <taxon>Eukaryota</taxon>
        <taxon>Metazoa</taxon>
        <taxon>Spiralia</taxon>
        <taxon>Lophotrochozoa</taxon>
        <taxon>Mollusca</taxon>
        <taxon>Bivalvia</taxon>
        <taxon>Autobranchia</taxon>
        <taxon>Heteroconchia</taxon>
        <taxon>Euheterodonta</taxon>
        <taxon>Imparidentia</taxon>
        <taxon>Neoheterodontei</taxon>
        <taxon>Myida</taxon>
        <taxon>Dreissenoidea</taxon>
        <taxon>Dreissenidae</taxon>
        <taxon>Dreissena</taxon>
    </lineage>
</organism>
<evidence type="ECO:0000313" key="1">
    <source>
        <dbReference type="EMBL" id="KAH3872311.1"/>
    </source>
</evidence>
<dbReference type="EMBL" id="JAIWYP010000002">
    <property type="protein sequence ID" value="KAH3872311.1"/>
    <property type="molecule type" value="Genomic_DNA"/>
</dbReference>
<name>A0A9D4RKN8_DREPO</name>
<gene>
    <name evidence="1" type="ORF">DPMN_035526</name>
</gene>
<reference evidence="1" key="1">
    <citation type="journal article" date="2019" name="bioRxiv">
        <title>The Genome of the Zebra Mussel, Dreissena polymorpha: A Resource for Invasive Species Research.</title>
        <authorList>
            <person name="McCartney M.A."/>
            <person name="Auch B."/>
            <person name="Kono T."/>
            <person name="Mallez S."/>
            <person name="Zhang Y."/>
            <person name="Obille A."/>
            <person name="Becker A."/>
            <person name="Abrahante J.E."/>
            <person name="Garbe J."/>
            <person name="Badalamenti J.P."/>
            <person name="Herman A."/>
            <person name="Mangelson H."/>
            <person name="Liachko I."/>
            <person name="Sullivan S."/>
            <person name="Sone E.D."/>
            <person name="Koren S."/>
            <person name="Silverstein K.A.T."/>
            <person name="Beckman K.B."/>
            <person name="Gohl D.M."/>
        </authorList>
    </citation>
    <scope>NUCLEOTIDE SEQUENCE</scope>
    <source>
        <strain evidence="1">Duluth1</strain>
        <tissue evidence="1">Whole animal</tissue>
    </source>
</reference>
<proteinExistence type="predicted"/>
<dbReference type="Proteomes" id="UP000828390">
    <property type="component" value="Unassembled WGS sequence"/>
</dbReference>
<sequence length="61" mass="6604">METINKIKRTKLSVNKVISGKMDVSSCPLAAMAQTTTAILALSKCKEGFVEAAMNQVCHFD</sequence>
<evidence type="ECO:0000313" key="2">
    <source>
        <dbReference type="Proteomes" id="UP000828390"/>
    </source>
</evidence>
<reference evidence="1" key="2">
    <citation type="submission" date="2020-11" db="EMBL/GenBank/DDBJ databases">
        <authorList>
            <person name="McCartney M.A."/>
            <person name="Auch B."/>
            <person name="Kono T."/>
            <person name="Mallez S."/>
            <person name="Becker A."/>
            <person name="Gohl D.M."/>
            <person name="Silverstein K.A.T."/>
            <person name="Koren S."/>
            <person name="Bechman K.B."/>
            <person name="Herman A."/>
            <person name="Abrahante J.E."/>
            <person name="Garbe J."/>
        </authorList>
    </citation>
    <scope>NUCLEOTIDE SEQUENCE</scope>
    <source>
        <strain evidence="1">Duluth1</strain>
        <tissue evidence="1">Whole animal</tissue>
    </source>
</reference>
<accession>A0A9D4RKN8</accession>